<accession>A0A6P7U1C5</accession>
<keyword evidence="2" id="KW-1185">Reference proteome</keyword>
<feature type="compositionally biased region" description="Basic and acidic residues" evidence="1">
    <location>
        <begin position="132"/>
        <end position="143"/>
    </location>
</feature>
<evidence type="ECO:0000313" key="3">
    <source>
        <dbReference type="RefSeq" id="XP_029658514.1"/>
    </source>
</evidence>
<dbReference type="Proteomes" id="UP000515154">
    <property type="component" value="Linkage group LG2"/>
</dbReference>
<protein>
    <submittedName>
        <fullName evidence="3 4">Uncharacterized protein LOC115232651</fullName>
    </submittedName>
</protein>
<evidence type="ECO:0000313" key="2">
    <source>
        <dbReference type="Proteomes" id="UP000515154"/>
    </source>
</evidence>
<feature type="region of interest" description="Disordered" evidence="1">
    <location>
        <begin position="101"/>
        <end position="143"/>
    </location>
</feature>
<feature type="region of interest" description="Disordered" evidence="1">
    <location>
        <begin position="1"/>
        <end position="70"/>
    </location>
</feature>
<reference evidence="3 4" key="1">
    <citation type="submission" date="2025-08" db="UniProtKB">
        <authorList>
            <consortium name="RefSeq"/>
        </authorList>
    </citation>
    <scope>IDENTIFICATION</scope>
</reference>
<dbReference type="KEGG" id="osn:115232651"/>
<evidence type="ECO:0000256" key="1">
    <source>
        <dbReference type="SAM" id="MobiDB-lite"/>
    </source>
</evidence>
<name>A0A6P7U1C5_9MOLL</name>
<evidence type="ECO:0000313" key="4">
    <source>
        <dbReference type="RefSeq" id="XP_029658515.1"/>
    </source>
</evidence>
<sequence>MTIMNILSSDDEKNLAKSKQKTSKNLASPRVELNQQNIAQSSQKRKRKKKEAAKSETSFSAKESETNKEKYFHVEKSIATSFRSTDSASFSLLSLFGKTKVSEDQENEDEPIETREQYESSDEGGSSEECDETKVRDQQLKNKAAVTDHRTLMMKTSMPPPDRKFFFINDDPRLSDGVKYFHRKLSGDELWTKWSSGFQRDVRNLFITRPNRSMAFHRGESSPKKMKFREENLDK</sequence>
<dbReference type="RefSeq" id="XP_029658514.1">
    <property type="nucleotide sequence ID" value="XM_029802654.2"/>
</dbReference>
<feature type="compositionally biased region" description="Acidic residues" evidence="1">
    <location>
        <begin position="119"/>
        <end position="131"/>
    </location>
</feature>
<gene>
    <name evidence="3 4" type="primary">LOC115232651</name>
</gene>
<dbReference type="AlphaFoldDB" id="A0A6P7U1C5"/>
<organism evidence="2 3">
    <name type="scientific">Octopus sinensis</name>
    <name type="common">East Asian common octopus</name>
    <dbReference type="NCBI Taxonomy" id="2607531"/>
    <lineage>
        <taxon>Eukaryota</taxon>
        <taxon>Metazoa</taxon>
        <taxon>Spiralia</taxon>
        <taxon>Lophotrochozoa</taxon>
        <taxon>Mollusca</taxon>
        <taxon>Cephalopoda</taxon>
        <taxon>Coleoidea</taxon>
        <taxon>Octopodiformes</taxon>
        <taxon>Octopoda</taxon>
        <taxon>Incirrata</taxon>
        <taxon>Octopodidae</taxon>
        <taxon>Octopus</taxon>
    </lineage>
</organism>
<dbReference type="RefSeq" id="XP_029658515.1">
    <property type="nucleotide sequence ID" value="XM_029802655.2"/>
</dbReference>
<proteinExistence type="predicted"/>